<evidence type="ECO:0000313" key="3">
    <source>
        <dbReference type="EMBL" id="RSH80060.1"/>
    </source>
</evidence>
<organism evidence="3 4">
    <name type="scientific">Saitozyma podzolica</name>
    <dbReference type="NCBI Taxonomy" id="1890683"/>
    <lineage>
        <taxon>Eukaryota</taxon>
        <taxon>Fungi</taxon>
        <taxon>Dikarya</taxon>
        <taxon>Basidiomycota</taxon>
        <taxon>Agaricomycotina</taxon>
        <taxon>Tremellomycetes</taxon>
        <taxon>Tremellales</taxon>
        <taxon>Trimorphomycetaceae</taxon>
        <taxon>Saitozyma</taxon>
    </lineage>
</organism>
<dbReference type="Gene3D" id="2.80.10.50">
    <property type="match status" value="1"/>
</dbReference>
<name>A0A427XMG8_9TREE</name>
<dbReference type="CDD" id="cd00161">
    <property type="entry name" value="beta-trefoil_Ricin-like"/>
    <property type="match status" value="1"/>
</dbReference>
<dbReference type="STRING" id="1890683.A0A427XMG8"/>
<dbReference type="Pfam" id="PF00652">
    <property type="entry name" value="Ricin_B_lectin"/>
    <property type="match status" value="1"/>
</dbReference>
<gene>
    <name evidence="3" type="ORF">EHS25_007329</name>
</gene>
<dbReference type="InterPro" id="IPR035992">
    <property type="entry name" value="Ricin_B-like_lectins"/>
</dbReference>
<evidence type="ECO:0000256" key="1">
    <source>
        <dbReference type="SAM" id="SignalP"/>
    </source>
</evidence>
<sequence>MLPAIIFAALPLALAAAFKRASGDPLAFYNIHPNGNASKCVDLLGNTRQNGQPIFDCNNSTAQNWNIMRGQTKFVLAGTNFCLDATQQNPPNGIKMKIWECFVDLPQQDWFYTDDNRIALTNQGECLDLTNGNLTNFNPLQVWACTTGNTNQIWTTTIAGSM</sequence>
<keyword evidence="1" id="KW-0732">Signal</keyword>
<reference evidence="3 4" key="1">
    <citation type="submission" date="2018-11" db="EMBL/GenBank/DDBJ databases">
        <title>Genome sequence of Saitozyma podzolica DSM 27192.</title>
        <authorList>
            <person name="Aliyu H."/>
            <person name="Gorte O."/>
            <person name="Ochsenreither K."/>
        </authorList>
    </citation>
    <scope>NUCLEOTIDE SEQUENCE [LARGE SCALE GENOMIC DNA]</scope>
    <source>
        <strain evidence="3 4">DSM 27192</strain>
    </source>
</reference>
<dbReference type="PROSITE" id="PS50231">
    <property type="entry name" value="RICIN_B_LECTIN"/>
    <property type="match status" value="1"/>
</dbReference>
<accession>A0A427XMG8</accession>
<comment type="caution">
    <text evidence="3">The sequence shown here is derived from an EMBL/GenBank/DDBJ whole genome shotgun (WGS) entry which is preliminary data.</text>
</comment>
<feature type="signal peptide" evidence="1">
    <location>
        <begin position="1"/>
        <end position="23"/>
    </location>
</feature>
<keyword evidence="4" id="KW-1185">Reference proteome</keyword>
<dbReference type="EMBL" id="RSCD01000038">
    <property type="protein sequence ID" value="RSH80060.1"/>
    <property type="molecule type" value="Genomic_DNA"/>
</dbReference>
<dbReference type="AlphaFoldDB" id="A0A427XMG8"/>
<feature type="chain" id="PRO_5019371518" description="Ricin B lectin domain-containing protein" evidence="1">
    <location>
        <begin position="24"/>
        <end position="162"/>
    </location>
</feature>
<dbReference type="Proteomes" id="UP000279259">
    <property type="component" value="Unassembled WGS sequence"/>
</dbReference>
<proteinExistence type="predicted"/>
<dbReference type="SUPFAM" id="SSF50370">
    <property type="entry name" value="Ricin B-like lectins"/>
    <property type="match status" value="1"/>
</dbReference>
<dbReference type="OrthoDB" id="2593293at2759"/>
<dbReference type="SMART" id="SM00458">
    <property type="entry name" value="RICIN"/>
    <property type="match status" value="1"/>
</dbReference>
<evidence type="ECO:0000259" key="2">
    <source>
        <dbReference type="SMART" id="SM00458"/>
    </source>
</evidence>
<protein>
    <recommendedName>
        <fullName evidence="2">Ricin B lectin domain-containing protein</fullName>
    </recommendedName>
</protein>
<dbReference type="InterPro" id="IPR000772">
    <property type="entry name" value="Ricin_B_lectin"/>
</dbReference>
<feature type="domain" description="Ricin B lectin" evidence="2">
    <location>
        <begin position="27"/>
        <end position="157"/>
    </location>
</feature>
<evidence type="ECO:0000313" key="4">
    <source>
        <dbReference type="Proteomes" id="UP000279259"/>
    </source>
</evidence>